<dbReference type="Proteomes" id="UP001210231">
    <property type="component" value="Unassembled WGS sequence"/>
</dbReference>
<protein>
    <recommendedName>
        <fullName evidence="4">Right-handed parallel beta-helix repeat-containing protein</fullName>
    </recommendedName>
</protein>
<comment type="caution">
    <text evidence="2">The sequence shown here is derived from an EMBL/GenBank/DDBJ whole genome shotgun (WGS) entry which is preliminary data.</text>
</comment>
<dbReference type="InterPro" id="IPR011050">
    <property type="entry name" value="Pectin_lyase_fold/virulence"/>
</dbReference>
<gene>
    <name evidence="2" type="ORF">O3P16_01900</name>
</gene>
<reference evidence="2 3" key="1">
    <citation type="submission" date="2022-12" db="EMBL/GenBank/DDBJ databases">
        <title>Chitinophagaceae gen. sp. nov., a new member of the family Chitinophagaceae, isolated from soil in a chemical factory.</title>
        <authorList>
            <person name="Ke Z."/>
        </authorList>
    </citation>
    <scope>NUCLEOTIDE SEQUENCE [LARGE SCALE GENOMIC DNA]</scope>
    <source>
        <strain evidence="2 3">LY-5</strain>
    </source>
</reference>
<proteinExistence type="predicted"/>
<evidence type="ECO:0000256" key="1">
    <source>
        <dbReference type="SAM" id="SignalP"/>
    </source>
</evidence>
<sequence length="362" mass="38732">MKSLTLLIAFALSINIANSTVINVSNSPNAPINPPHTVATLQAGIDAASDGDTLYLHGTNISYGDATVSNKDLVIIGAGFGNNLQNGTNAKSIIGTISFQNYNGIKNITLVGILMLEPKCGNDNNNTVNILTIERCGVRPDGSTSNFLRCNTLFFKQSVLGDQPNESTYFNPVVKANAYFSNSVLQGNFNGAYLSSSRFENNIFKKSGNYNIYYYGRIDGINGTSIFTNNIFFEQYGIFVSNCTFNNNIFETLGSLENSNTGAGNLFNTPAQMVAVGGKYSTMARADFSTAVDYKLTPESAGKNAGTDGKDIGIYGGTNPIPPELRINGVPALPRITQLTLKNMSVAPGGTLEIELKAEKVN</sequence>
<evidence type="ECO:0008006" key="4">
    <source>
        <dbReference type="Google" id="ProtNLM"/>
    </source>
</evidence>
<accession>A0ABT4UFG4</accession>
<name>A0ABT4UFG4_9BACT</name>
<evidence type="ECO:0000313" key="2">
    <source>
        <dbReference type="EMBL" id="MDA3613546.1"/>
    </source>
</evidence>
<dbReference type="EMBL" id="JAQGEF010000002">
    <property type="protein sequence ID" value="MDA3613546.1"/>
    <property type="molecule type" value="Genomic_DNA"/>
</dbReference>
<dbReference type="RefSeq" id="WP_407029876.1">
    <property type="nucleotide sequence ID" value="NZ_JAQGEF010000002.1"/>
</dbReference>
<feature type="chain" id="PRO_5045250719" description="Right-handed parallel beta-helix repeat-containing protein" evidence="1">
    <location>
        <begin position="20"/>
        <end position="362"/>
    </location>
</feature>
<organism evidence="2 3">
    <name type="scientific">Polluticaenibacter yanchengensis</name>
    <dbReference type="NCBI Taxonomy" id="3014562"/>
    <lineage>
        <taxon>Bacteria</taxon>
        <taxon>Pseudomonadati</taxon>
        <taxon>Bacteroidota</taxon>
        <taxon>Chitinophagia</taxon>
        <taxon>Chitinophagales</taxon>
        <taxon>Chitinophagaceae</taxon>
        <taxon>Polluticaenibacter</taxon>
    </lineage>
</organism>
<keyword evidence="1" id="KW-0732">Signal</keyword>
<keyword evidence="3" id="KW-1185">Reference proteome</keyword>
<feature type="signal peptide" evidence="1">
    <location>
        <begin position="1"/>
        <end position="19"/>
    </location>
</feature>
<evidence type="ECO:0000313" key="3">
    <source>
        <dbReference type="Proteomes" id="UP001210231"/>
    </source>
</evidence>
<dbReference type="SUPFAM" id="SSF51126">
    <property type="entry name" value="Pectin lyase-like"/>
    <property type="match status" value="1"/>
</dbReference>